<organism evidence="1 2">
    <name type="scientific">Skermania pinensis</name>
    <dbReference type="NCBI Taxonomy" id="39122"/>
    <lineage>
        <taxon>Bacteria</taxon>
        <taxon>Bacillati</taxon>
        <taxon>Actinomycetota</taxon>
        <taxon>Actinomycetes</taxon>
        <taxon>Mycobacteriales</taxon>
        <taxon>Gordoniaceae</taxon>
        <taxon>Skermania</taxon>
    </lineage>
</organism>
<evidence type="ECO:0000313" key="1">
    <source>
        <dbReference type="EMBL" id="QXQ14842.1"/>
    </source>
</evidence>
<keyword evidence="2" id="KW-1185">Reference proteome</keyword>
<reference evidence="1" key="1">
    <citation type="submission" date="2021-07" db="EMBL/GenBank/DDBJ databases">
        <title>Candidatus Kaistella beijingensis sp. nov. isolated from a municipal wastewater treatment plant is involved in sludge foaming.</title>
        <authorList>
            <person name="Song Y."/>
            <person name="Liu S.-J."/>
        </authorList>
    </citation>
    <scope>NUCLEOTIDE SEQUENCE</scope>
    <source>
        <strain evidence="1">DSM 43998</strain>
    </source>
</reference>
<dbReference type="Proteomes" id="UP000887023">
    <property type="component" value="Chromosome"/>
</dbReference>
<name>A0ABX8SAK1_9ACTN</name>
<gene>
    <name evidence="1" type="ORF">KV203_05525</name>
</gene>
<sequence>MSDPRGVFIMGGEPRNVDIWDSADVWIHRTAGVTDVADIVPASIEIEFDAVPDADWELVGLLNGEDGFAETVEFDESSYNAWGYGEILKSFRNRRLERKFTALERNAVTAYLESPGDTDTHVVDAKPARVYLGFETRTDDGKTKRRITTVPSTVKSGGRTDNEQDMASVEYTCAIFPNGLKQRFIKQETGLLVPEPTTPLTYTVAVTGSPTGGTWTATVGGQTTSGIPYDATAGEVEAPLEALSTVSAATVTGSDGGPWTVTVPAALTASGAGLIGGTAPSVTVTPV</sequence>
<evidence type="ECO:0000313" key="2">
    <source>
        <dbReference type="Proteomes" id="UP000887023"/>
    </source>
</evidence>
<evidence type="ECO:0008006" key="3">
    <source>
        <dbReference type="Google" id="ProtNLM"/>
    </source>
</evidence>
<protein>
    <recommendedName>
        <fullName evidence="3">Major tail protein</fullName>
    </recommendedName>
</protein>
<dbReference type="EMBL" id="CP079105">
    <property type="protein sequence ID" value="QXQ14842.1"/>
    <property type="molecule type" value="Genomic_DNA"/>
</dbReference>
<accession>A0ABX8SAK1</accession>
<dbReference type="RefSeq" id="WP_157079983.1">
    <property type="nucleotide sequence ID" value="NZ_CBCRUZ010000014.1"/>
</dbReference>
<proteinExistence type="predicted"/>